<dbReference type="InterPro" id="IPR001045">
    <property type="entry name" value="Spermi_synthase"/>
</dbReference>
<evidence type="ECO:0000256" key="1">
    <source>
        <dbReference type="ARBA" id="ARBA00007867"/>
    </source>
</evidence>
<keyword evidence="3 5" id="KW-0745">Spermidine biosynthesis</keyword>
<dbReference type="PANTHER" id="PTHR43317">
    <property type="entry name" value="THERMOSPERMINE SYNTHASE ACAULIS5"/>
    <property type="match status" value="1"/>
</dbReference>
<proteinExistence type="inferred from homology"/>
<dbReference type="HAMAP" id="MF_00198">
    <property type="entry name" value="Spermidine_synth"/>
    <property type="match status" value="1"/>
</dbReference>
<comment type="caution">
    <text evidence="5">Lacks conserved residue(s) required for the propagation of feature annotation.</text>
</comment>
<dbReference type="KEGG" id="salo:EF888_00125"/>
<keyword evidence="5" id="KW-1003">Cell membrane</keyword>
<comment type="subcellular location">
    <subcellularLocation>
        <location evidence="5">Cell membrane</location>
        <topology evidence="5">Multi-pass membrane protein</topology>
    </subcellularLocation>
</comment>
<sequence length="513" mass="56003">MAEPSSRDGQALWLLAATFAVAVAGLVYELIAGAVSSYLLGDSVTQFSLVIGIFMSSMGLGAWASRFVTNAEAGFTLSQVLLGLVGGFSAPILFLSYGWLEGLQGILFAIVIAIGALSGLEIPLITRILQARRAMDHTLSSVLTADYAGALVAAVLFPLVIVPQLGLMAASLTFGMLNLLVAGVSVWLFRDRIGWGLRGLWAAGLVACVAGLVQTDRLVSLSDAAFFEDDVILAEETPYQRIVVTRWQDRYRLFLNGSIQFDTRDEYRYHEALIHPAMSRVGRPSEVLILGGGDGMAAREILRWPGVERVTLVDLDPRVTQLFRDSPELGSLNGRSLSDPRVTVVNEDAWTFVRATDRSWDVIVLDLPDPRDFAVSKLYSREFYAPLTRRLNAGGLVVTQAGSPLFAREAFWSVARTLAETPNPDIPGEGLHVTPFHVYVPSFGDWGFLLASTGRLPAETAELPEGLRFYDTAEWPAMTQFGKDSGPVEALPNSILSHPLVGYYEDGWRTWMN</sequence>
<organism evidence="8 9">
    <name type="scientific">Silicimonas algicola</name>
    <dbReference type="NCBI Taxonomy" id="1826607"/>
    <lineage>
        <taxon>Bacteria</taxon>
        <taxon>Pseudomonadati</taxon>
        <taxon>Pseudomonadota</taxon>
        <taxon>Alphaproteobacteria</taxon>
        <taxon>Rhodobacterales</taxon>
        <taxon>Paracoccaceae</taxon>
    </lineage>
</organism>
<comment type="similarity">
    <text evidence="1 5">Belongs to the spermidine/spermine synthase family.</text>
</comment>
<feature type="transmembrane region" description="Helical" evidence="5">
    <location>
        <begin position="106"/>
        <end position="126"/>
    </location>
</feature>
<keyword evidence="5" id="KW-0812">Transmembrane</keyword>
<dbReference type="PANTHER" id="PTHR43317:SF1">
    <property type="entry name" value="THERMOSPERMINE SYNTHASE ACAULIS5"/>
    <property type="match status" value="1"/>
</dbReference>
<dbReference type="RefSeq" id="WP_109759291.1">
    <property type="nucleotide sequence ID" value="NZ_CP034588.1"/>
</dbReference>
<dbReference type="GO" id="GO:0004766">
    <property type="term" value="F:spermidine synthase activity"/>
    <property type="evidence" value="ECO:0007669"/>
    <property type="project" value="UniProtKB-UniRule"/>
</dbReference>
<keyword evidence="4 5" id="KW-0620">Polyamine biosynthesis</keyword>
<feature type="transmembrane region" description="Helical" evidence="5">
    <location>
        <begin position="12"/>
        <end position="35"/>
    </location>
</feature>
<keyword evidence="5" id="KW-0472">Membrane</keyword>
<dbReference type="Gene3D" id="3.40.50.150">
    <property type="entry name" value="Vaccinia Virus protein VP39"/>
    <property type="match status" value="1"/>
</dbReference>
<evidence type="ECO:0000256" key="4">
    <source>
        <dbReference type="ARBA" id="ARBA00023115"/>
    </source>
</evidence>
<feature type="binding site" evidence="5">
    <location>
        <position position="314"/>
    </location>
    <ligand>
        <name>S-methyl-5'-thioadenosine</name>
        <dbReference type="ChEBI" id="CHEBI:17509"/>
    </ligand>
</feature>
<dbReference type="Proteomes" id="UP000245390">
    <property type="component" value="Unassembled WGS sequence"/>
</dbReference>
<comment type="subunit">
    <text evidence="5">Homodimer or homotetramer.</text>
</comment>
<dbReference type="SUPFAM" id="SSF53335">
    <property type="entry name" value="S-adenosyl-L-methionine-dependent methyltransferases"/>
    <property type="match status" value="1"/>
</dbReference>
<dbReference type="UniPathway" id="UPA00248">
    <property type="reaction ID" value="UER00314"/>
</dbReference>
<dbReference type="Pfam" id="PF01564">
    <property type="entry name" value="Spermine_synth"/>
    <property type="match status" value="1"/>
</dbReference>
<comment type="caution">
    <text evidence="8">The sequence shown here is derived from an EMBL/GenBank/DDBJ whole genome shotgun (WGS) entry which is preliminary data.</text>
</comment>
<evidence type="ECO:0000313" key="8">
    <source>
        <dbReference type="EMBL" id="PWK56616.1"/>
    </source>
</evidence>
<comment type="pathway">
    <text evidence="5">Amine and polyamine biosynthesis; spermidine biosynthesis; spermidine from putrescine: step 1/1.</text>
</comment>
<dbReference type="CDD" id="cd02440">
    <property type="entry name" value="AdoMet_MTases"/>
    <property type="match status" value="1"/>
</dbReference>
<feature type="transmembrane region" description="Helical" evidence="5">
    <location>
        <begin position="80"/>
        <end position="100"/>
    </location>
</feature>
<accession>A0A316G9E3</accession>
<gene>
    <name evidence="5" type="primary">speE</name>
    <name evidence="8" type="ORF">C8D95_104289</name>
</gene>
<dbReference type="PROSITE" id="PS01330">
    <property type="entry name" value="PABS_1"/>
    <property type="match status" value="1"/>
</dbReference>
<dbReference type="AlphaFoldDB" id="A0A316G9E3"/>
<reference evidence="8 9" key="1">
    <citation type="submission" date="2018-05" db="EMBL/GenBank/DDBJ databases">
        <title>Genomic Encyclopedia of Type Strains, Phase IV (KMG-IV): sequencing the most valuable type-strain genomes for metagenomic binning, comparative biology and taxonomic classification.</title>
        <authorList>
            <person name="Goeker M."/>
        </authorList>
    </citation>
    <scope>NUCLEOTIDE SEQUENCE [LARGE SCALE GENOMIC DNA]</scope>
    <source>
        <strain evidence="8 9">DSM 103371</strain>
    </source>
</reference>
<evidence type="ECO:0000256" key="2">
    <source>
        <dbReference type="ARBA" id="ARBA00022679"/>
    </source>
</evidence>
<feature type="binding site" evidence="5">
    <location>
        <begin position="348"/>
        <end position="349"/>
    </location>
    <ligand>
        <name>S-methyl-5'-thioadenosine</name>
        <dbReference type="ChEBI" id="CHEBI:17509"/>
    </ligand>
</feature>
<comment type="catalytic activity">
    <reaction evidence="5">
        <text>S-adenosyl 3-(methylsulfanyl)propylamine + putrescine = S-methyl-5'-thioadenosine + spermidine + H(+)</text>
        <dbReference type="Rhea" id="RHEA:12721"/>
        <dbReference type="ChEBI" id="CHEBI:15378"/>
        <dbReference type="ChEBI" id="CHEBI:17509"/>
        <dbReference type="ChEBI" id="CHEBI:57443"/>
        <dbReference type="ChEBI" id="CHEBI:57834"/>
        <dbReference type="ChEBI" id="CHEBI:326268"/>
        <dbReference type="EC" id="2.5.1.16"/>
    </reaction>
</comment>
<dbReference type="InterPro" id="IPR029063">
    <property type="entry name" value="SAM-dependent_MTases_sf"/>
</dbReference>
<keyword evidence="2 5" id="KW-0808">Transferase</keyword>
<feature type="active site" description="Proton acceptor" evidence="5 6">
    <location>
        <position position="366"/>
    </location>
</feature>
<evidence type="ECO:0000256" key="6">
    <source>
        <dbReference type="PROSITE-ProRule" id="PRU00354"/>
    </source>
</evidence>
<feature type="binding site" evidence="5">
    <location>
        <position position="240"/>
    </location>
    <ligand>
        <name>S-methyl-5'-thioadenosine</name>
        <dbReference type="ChEBI" id="CHEBI:17509"/>
    </ligand>
</feature>
<feature type="binding site" evidence="5">
    <location>
        <position position="270"/>
    </location>
    <ligand>
        <name>spermidine</name>
        <dbReference type="ChEBI" id="CHEBI:57834"/>
    </ligand>
</feature>
<dbReference type="GO" id="GO:0010487">
    <property type="term" value="F:thermospermine synthase activity"/>
    <property type="evidence" value="ECO:0007669"/>
    <property type="project" value="UniProtKB-ARBA"/>
</dbReference>
<feature type="transmembrane region" description="Helical" evidence="5">
    <location>
        <begin position="138"/>
        <end position="161"/>
    </location>
</feature>
<evidence type="ECO:0000313" key="9">
    <source>
        <dbReference type="Proteomes" id="UP000245390"/>
    </source>
</evidence>
<dbReference type="GO" id="GO:0008295">
    <property type="term" value="P:spermidine biosynthetic process"/>
    <property type="evidence" value="ECO:0007669"/>
    <property type="project" value="UniProtKB-UniRule"/>
</dbReference>
<evidence type="ECO:0000256" key="3">
    <source>
        <dbReference type="ARBA" id="ARBA00023066"/>
    </source>
</evidence>
<dbReference type="EMBL" id="QGGV01000004">
    <property type="protein sequence ID" value="PWK56616.1"/>
    <property type="molecule type" value="Genomic_DNA"/>
</dbReference>
<feature type="domain" description="PABS" evidence="7">
    <location>
        <begin position="216"/>
        <end position="453"/>
    </location>
</feature>
<evidence type="ECO:0000256" key="5">
    <source>
        <dbReference type="HAMAP-Rule" id="MF_00198"/>
    </source>
</evidence>
<feature type="transmembrane region" description="Helical" evidence="5">
    <location>
        <begin position="167"/>
        <end position="188"/>
    </location>
</feature>
<dbReference type="OrthoDB" id="9793120at2"/>
<keyword evidence="5" id="KW-1133">Transmembrane helix</keyword>
<dbReference type="PROSITE" id="PS51006">
    <property type="entry name" value="PABS_2"/>
    <property type="match status" value="1"/>
</dbReference>
<dbReference type="NCBIfam" id="NF002956">
    <property type="entry name" value="PRK03612.1"/>
    <property type="match status" value="1"/>
</dbReference>
<dbReference type="EC" id="2.5.1.16" evidence="5"/>
<dbReference type="InterPro" id="IPR030373">
    <property type="entry name" value="PABS_CS"/>
</dbReference>
<evidence type="ECO:0000259" key="7">
    <source>
        <dbReference type="PROSITE" id="PS51006"/>
    </source>
</evidence>
<protein>
    <recommendedName>
        <fullName evidence="5">Polyamine aminopropyltransferase</fullName>
    </recommendedName>
    <alternativeName>
        <fullName evidence="5">Putrescine aminopropyltransferase</fullName>
        <shortName evidence="5">PAPT</shortName>
    </alternativeName>
    <alternativeName>
        <fullName evidence="5">Spermidine synthase</fullName>
        <shortName evidence="5">SPDS</shortName>
        <shortName evidence="5">SPDSY</shortName>
        <ecNumber evidence="5">2.5.1.16</ecNumber>
    </alternativeName>
</protein>
<dbReference type="GO" id="GO:0005886">
    <property type="term" value="C:plasma membrane"/>
    <property type="evidence" value="ECO:0007669"/>
    <property type="project" value="UniProtKB-SubCell"/>
</dbReference>
<keyword evidence="9" id="KW-1185">Reference proteome</keyword>
<dbReference type="InterPro" id="IPR030374">
    <property type="entry name" value="PABS"/>
</dbReference>
<name>A0A316G9E3_9RHOB</name>
<comment type="function">
    <text evidence="5">Catalyzes the irreversible transfer of a propylamine group from the amino donor S-adenosylmethioninamine (decarboxy-AdoMet) to putrescine (1,4-diaminobutane) to yield spermidine.</text>
</comment>
<feature type="transmembrane region" description="Helical" evidence="5">
    <location>
        <begin position="195"/>
        <end position="213"/>
    </location>
</feature>
<feature type="binding site" evidence="5">
    <location>
        <position position="294"/>
    </location>
    <ligand>
        <name>spermidine</name>
        <dbReference type="ChEBI" id="CHEBI:57834"/>
    </ligand>
</feature>
<feature type="transmembrane region" description="Helical" evidence="5">
    <location>
        <begin position="47"/>
        <end position="68"/>
    </location>
</feature>